<keyword evidence="1" id="KW-1003">Cell membrane</keyword>
<dbReference type="Pfam" id="PF00149">
    <property type="entry name" value="Metallophos"/>
    <property type="match status" value="1"/>
</dbReference>
<dbReference type="GO" id="GO:0009245">
    <property type="term" value="P:lipid A biosynthetic process"/>
    <property type="evidence" value="ECO:0007669"/>
    <property type="project" value="TreeGrafter"/>
</dbReference>
<keyword evidence="2" id="KW-0997">Cell inner membrane</keyword>
<evidence type="ECO:0000313" key="7">
    <source>
        <dbReference type="EMBL" id="RED33212.1"/>
    </source>
</evidence>
<accession>A0A336JNS2</accession>
<evidence type="ECO:0000313" key="8">
    <source>
        <dbReference type="EMBL" id="SSW91288.1"/>
    </source>
</evidence>
<dbReference type="GO" id="GO:0016020">
    <property type="term" value="C:membrane"/>
    <property type="evidence" value="ECO:0007669"/>
    <property type="project" value="GOC"/>
</dbReference>
<dbReference type="InterPro" id="IPR043461">
    <property type="entry name" value="LpxH-like"/>
</dbReference>
<keyword evidence="4" id="KW-0472">Membrane</keyword>
<evidence type="ECO:0000256" key="5">
    <source>
        <dbReference type="ARBA" id="ARBA00023211"/>
    </source>
</evidence>
<reference evidence="7 10" key="2">
    <citation type="submission" date="2018-07" db="EMBL/GenBank/DDBJ databases">
        <title>Genomic Encyclopedia of Archaeal and Bacterial Type Strains, Phase II (KMG-II): from individual species to whole genera.</title>
        <authorList>
            <person name="Goeker M."/>
        </authorList>
    </citation>
    <scope>NUCLEOTIDE SEQUENCE [LARGE SCALE GENOMIC DNA]</scope>
    <source>
        <strain evidence="7 10">JA575</strain>
    </source>
</reference>
<dbReference type="GO" id="GO:0008758">
    <property type="term" value="F:UDP-2,3-diacylglucosamine hydrolase activity"/>
    <property type="evidence" value="ECO:0007669"/>
    <property type="project" value="TreeGrafter"/>
</dbReference>
<reference evidence="8 9" key="1">
    <citation type="submission" date="2017-08" db="EMBL/GenBank/DDBJ databases">
        <authorList>
            <person name="de Groot N.N."/>
        </authorList>
    </citation>
    <scope>NUCLEOTIDE SEQUENCE [LARGE SCALE GENOMIC DNA]</scope>
    <source>
        <strain evidence="8 9">JA575</strain>
    </source>
</reference>
<organism evidence="8 9">
    <name type="scientific">Rhodopseudomonas pentothenatexigens</name>
    <dbReference type="NCBI Taxonomy" id="999699"/>
    <lineage>
        <taxon>Bacteria</taxon>
        <taxon>Pseudomonadati</taxon>
        <taxon>Pseudomonadota</taxon>
        <taxon>Alphaproteobacteria</taxon>
        <taxon>Hyphomicrobiales</taxon>
        <taxon>Nitrobacteraceae</taxon>
        <taxon>Rhodopseudomonas</taxon>
    </lineage>
</organism>
<keyword evidence="5" id="KW-0464">Manganese</keyword>
<keyword evidence="10" id="KW-1185">Reference proteome</keyword>
<dbReference type="Proteomes" id="UP000252631">
    <property type="component" value="Unassembled WGS sequence"/>
</dbReference>
<evidence type="ECO:0000256" key="3">
    <source>
        <dbReference type="ARBA" id="ARBA00022723"/>
    </source>
</evidence>
<dbReference type="InterPro" id="IPR029052">
    <property type="entry name" value="Metallo-depent_PP-like"/>
</dbReference>
<dbReference type="EMBL" id="QRDT01000011">
    <property type="protein sequence ID" value="RED33212.1"/>
    <property type="molecule type" value="Genomic_DNA"/>
</dbReference>
<dbReference type="Proteomes" id="UP000256343">
    <property type="component" value="Unassembled WGS sequence"/>
</dbReference>
<evidence type="ECO:0000313" key="9">
    <source>
        <dbReference type="Proteomes" id="UP000252631"/>
    </source>
</evidence>
<dbReference type="Gene3D" id="3.60.21.10">
    <property type="match status" value="1"/>
</dbReference>
<proteinExistence type="predicted"/>
<dbReference type="AlphaFoldDB" id="A0A336JNS2"/>
<keyword evidence="3" id="KW-0479">Metal-binding</keyword>
<dbReference type="GO" id="GO:0046872">
    <property type="term" value="F:metal ion binding"/>
    <property type="evidence" value="ECO:0007669"/>
    <property type="project" value="UniProtKB-KW"/>
</dbReference>
<feature type="domain" description="Calcineurin-like phosphoesterase" evidence="6">
    <location>
        <begin position="112"/>
        <end position="311"/>
    </location>
</feature>
<gene>
    <name evidence="7" type="ORF">BJ125_11149</name>
    <name evidence="8" type="ORF">SAMN05892882_11149</name>
</gene>
<protein>
    <submittedName>
        <fullName evidence="8">UDP-2,3-diacylglucosamine pyrophosphatase LpxH</fullName>
    </submittedName>
</protein>
<dbReference type="PANTHER" id="PTHR34990">
    <property type="entry name" value="UDP-2,3-DIACYLGLUCOSAMINE HYDROLASE-RELATED"/>
    <property type="match status" value="1"/>
</dbReference>
<evidence type="ECO:0000256" key="4">
    <source>
        <dbReference type="ARBA" id="ARBA00023136"/>
    </source>
</evidence>
<evidence type="ECO:0000259" key="6">
    <source>
        <dbReference type="Pfam" id="PF00149"/>
    </source>
</evidence>
<dbReference type="EMBL" id="UFQQ01000011">
    <property type="protein sequence ID" value="SSW91288.1"/>
    <property type="molecule type" value="Genomic_DNA"/>
</dbReference>
<evidence type="ECO:0000313" key="10">
    <source>
        <dbReference type="Proteomes" id="UP000256343"/>
    </source>
</evidence>
<dbReference type="CDD" id="cd07398">
    <property type="entry name" value="MPP_YbbF-LpxH"/>
    <property type="match status" value="1"/>
</dbReference>
<dbReference type="FunFam" id="3.60.21.10:FF:000029">
    <property type="entry name" value="UDP-2,3-diacylglucosamine hydrolase"/>
    <property type="match status" value="1"/>
</dbReference>
<evidence type="ECO:0000256" key="2">
    <source>
        <dbReference type="ARBA" id="ARBA00022519"/>
    </source>
</evidence>
<name>A0A336JNS2_9BRAD</name>
<sequence length="370" mass="41415">MRALFARFRSGSRALEHLLAAVLTLLASLQFGVAASDGRHRGAQLALLVVAVGVYWHRSIFRRRASRDVTKVIAGLAEAAAVTFLREHRDRDLPAQQPDAASSLPRDVIRVRSLFISDVHLGTRGCQADRLIDFLRHHDAETVFLVGDIVDGWCLTSNWYWPTAHNAVVQELVDLARRGKRLVYVAGNHDEFARHYVGSAFGGLEVVDYAIHHGLDGRDYLVVHGDHFDLVVRHARWLALLGDAGYRAALSSNVWLNKIRSRFGLAYWSFSSWAKLRVKNAVNHIGRFEEVLSSEAARHQAQGVICGHIHHAAMHDDFGVRYINTGDWVESCTGVVEHHDGRFEIVRWTEARPHQMPLDAGVVPFTKAVA</sequence>
<dbReference type="PANTHER" id="PTHR34990:SF2">
    <property type="entry name" value="BLL8164 PROTEIN"/>
    <property type="match status" value="1"/>
</dbReference>
<dbReference type="InterPro" id="IPR004843">
    <property type="entry name" value="Calcineurin-like_PHP"/>
</dbReference>
<evidence type="ECO:0000256" key="1">
    <source>
        <dbReference type="ARBA" id="ARBA00022475"/>
    </source>
</evidence>
<dbReference type="SUPFAM" id="SSF56300">
    <property type="entry name" value="Metallo-dependent phosphatases"/>
    <property type="match status" value="1"/>
</dbReference>